<keyword evidence="6" id="KW-0460">Magnesium</keyword>
<dbReference type="GO" id="GO:0016787">
    <property type="term" value="F:hydrolase activity"/>
    <property type="evidence" value="ECO:0007669"/>
    <property type="project" value="UniProtKB-KW"/>
</dbReference>
<evidence type="ECO:0000259" key="8">
    <source>
        <dbReference type="Pfam" id="PF01850"/>
    </source>
</evidence>
<keyword evidence="4" id="KW-0479">Metal-binding</keyword>
<feature type="domain" description="PIN" evidence="8">
    <location>
        <begin position="7"/>
        <end position="119"/>
    </location>
</feature>
<dbReference type="Gene3D" id="3.40.50.1010">
    <property type="entry name" value="5'-nuclease"/>
    <property type="match status" value="1"/>
</dbReference>
<dbReference type="Proteomes" id="UP000253495">
    <property type="component" value="Unassembled WGS sequence"/>
</dbReference>
<dbReference type="OrthoDB" id="3257696at2"/>
<dbReference type="InterPro" id="IPR050556">
    <property type="entry name" value="Type_II_TA_system_RNase"/>
</dbReference>
<comment type="similarity">
    <text evidence="7">Belongs to the PINc/VapC protein family.</text>
</comment>
<reference evidence="9 10" key="1">
    <citation type="submission" date="2018-07" db="EMBL/GenBank/DDBJ databases">
        <title>Genomic Encyclopedia of Type Strains, Phase III (KMG-III): the genomes of soil and plant-associated and newly described type strains.</title>
        <authorList>
            <person name="Whitman W."/>
        </authorList>
    </citation>
    <scope>NUCLEOTIDE SEQUENCE [LARGE SCALE GENOMIC DNA]</scope>
    <source>
        <strain evidence="9 10">CECT 8575</strain>
    </source>
</reference>
<protein>
    <recommendedName>
        <fullName evidence="8">PIN domain-containing protein</fullName>
    </recommendedName>
</protein>
<evidence type="ECO:0000256" key="3">
    <source>
        <dbReference type="ARBA" id="ARBA00022722"/>
    </source>
</evidence>
<evidence type="ECO:0000256" key="1">
    <source>
        <dbReference type="ARBA" id="ARBA00001946"/>
    </source>
</evidence>
<dbReference type="GO" id="GO:0046872">
    <property type="term" value="F:metal ion binding"/>
    <property type="evidence" value="ECO:0007669"/>
    <property type="project" value="UniProtKB-KW"/>
</dbReference>
<evidence type="ECO:0000256" key="6">
    <source>
        <dbReference type="ARBA" id="ARBA00022842"/>
    </source>
</evidence>
<evidence type="ECO:0000256" key="7">
    <source>
        <dbReference type="ARBA" id="ARBA00038093"/>
    </source>
</evidence>
<keyword evidence="2" id="KW-1277">Toxin-antitoxin system</keyword>
<keyword evidence="5" id="KW-0378">Hydrolase</keyword>
<evidence type="ECO:0000256" key="2">
    <source>
        <dbReference type="ARBA" id="ARBA00022649"/>
    </source>
</evidence>
<evidence type="ECO:0000256" key="5">
    <source>
        <dbReference type="ARBA" id="ARBA00022801"/>
    </source>
</evidence>
<dbReference type="AlphaFoldDB" id="A0A368VZW6"/>
<gene>
    <name evidence="9" type="ORF">DFQ14_103170</name>
</gene>
<keyword evidence="3" id="KW-0540">Nuclease</keyword>
<organism evidence="9 10">
    <name type="scientific">Halopolyspora algeriensis</name>
    <dbReference type="NCBI Taxonomy" id="1500506"/>
    <lineage>
        <taxon>Bacteria</taxon>
        <taxon>Bacillati</taxon>
        <taxon>Actinomycetota</taxon>
        <taxon>Actinomycetes</taxon>
        <taxon>Actinomycetes incertae sedis</taxon>
        <taxon>Halopolyspora</taxon>
    </lineage>
</organism>
<comment type="cofactor">
    <cofactor evidence="1">
        <name>Mg(2+)</name>
        <dbReference type="ChEBI" id="CHEBI:18420"/>
    </cofactor>
</comment>
<proteinExistence type="inferred from homology"/>
<evidence type="ECO:0000313" key="10">
    <source>
        <dbReference type="Proteomes" id="UP000253495"/>
    </source>
</evidence>
<dbReference type="EMBL" id="QPJC01000003">
    <property type="protein sequence ID" value="RCW45204.1"/>
    <property type="molecule type" value="Genomic_DNA"/>
</dbReference>
<dbReference type="PANTHER" id="PTHR33653">
    <property type="entry name" value="RIBONUCLEASE VAPC2"/>
    <property type="match status" value="1"/>
</dbReference>
<dbReference type="GO" id="GO:0004518">
    <property type="term" value="F:nuclease activity"/>
    <property type="evidence" value="ECO:0007669"/>
    <property type="project" value="UniProtKB-KW"/>
</dbReference>
<sequence length="133" mass="14317">MSKAQALLDTCVVIDLPEIDTQALTADQYYISVVTIAELAAGTHASAKPSVRATRLRRLQSVESRFDPLLFDAAAARSYGQVFAAVQQAGRQPRSRLADLLIASIALARGMTLITRNPDDFTGLDSLLTVEAI</sequence>
<dbReference type="RefSeq" id="WP_114452323.1">
    <property type="nucleotide sequence ID" value="NZ_QPJC01000003.1"/>
</dbReference>
<name>A0A368VZW6_9ACTN</name>
<dbReference type="InterPro" id="IPR029060">
    <property type="entry name" value="PIN-like_dom_sf"/>
</dbReference>
<dbReference type="InterPro" id="IPR002716">
    <property type="entry name" value="PIN_dom"/>
</dbReference>
<dbReference type="CDD" id="cd18732">
    <property type="entry name" value="PIN_MtVapC4-C5_like"/>
    <property type="match status" value="1"/>
</dbReference>
<dbReference type="Pfam" id="PF01850">
    <property type="entry name" value="PIN"/>
    <property type="match status" value="1"/>
</dbReference>
<dbReference type="PANTHER" id="PTHR33653:SF1">
    <property type="entry name" value="RIBONUCLEASE VAPC2"/>
    <property type="match status" value="1"/>
</dbReference>
<dbReference type="SUPFAM" id="SSF88723">
    <property type="entry name" value="PIN domain-like"/>
    <property type="match status" value="1"/>
</dbReference>
<evidence type="ECO:0000256" key="4">
    <source>
        <dbReference type="ARBA" id="ARBA00022723"/>
    </source>
</evidence>
<keyword evidence="10" id="KW-1185">Reference proteome</keyword>
<evidence type="ECO:0000313" key="9">
    <source>
        <dbReference type="EMBL" id="RCW45204.1"/>
    </source>
</evidence>
<accession>A0A368VZW6</accession>
<comment type="caution">
    <text evidence="9">The sequence shown here is derived from an EMBL/GenBank/DDBJ whole genome shotgun (WGS) entry which is preliminary data.</text>
</comment>